<dbReference type="SUPFAM" id="SSF56112">
    <property type="entry name" value="Protein kinase-like (PK-like)"/>
    <property type="match status" value="1"/>
</dbReference>
<evidence type="ECO:0000259" key="3">
    <source>
        <dbReference type="PROSITE" id="PS50011"/>
    </source>
</evidence>
<dbReference type="InterPro" id="IPR011009">
    <property type="entry name" value="Kinase-like_dom_sf"/>
</dbReference>
<protein>
    <submittedName>
        <fullName evidence="5">Protein kinase domain-containing protein</fullName>
    </submittedName>
</protein>
<evidence type="ECO:0000256" key="2">
    <source>
        <dbReference type="SAM" id="MobiDB-lite"/>
    </source>
</evidence>
<dbReference type="SUPFAM" id="SSF48371">
    <property type="entry name" value="ARM repeat"/>
    <property type="match status" value="1"/>
</dbReference>
<dbReference type="PROSITE" id="PS50011">
    <property type="entry name" value="PROTEIN_KINASE_DOM"/>
    <property type="match status" value="1"/>
</dbReference>
<feature type="region of interest" description="Disordered" evidence="2">
    <location>
        <begin position="1"/>
        <end position="32"/>
    </location>
</feature>
<name>A0A7E4VB13_PANRE</name>
<dbReference type="InterPro" id="IPR016024">
    <property type="entry name" value="ARM-type_fold"/>
</dbReference>
<reference evidence="4" key="1">
    <citation type="journal article" date="2013" name="Genetics">
        <title>The draft genome and transcriptome of Panagrellus redivivus are shaped by the harsh demands of a free-living lifestyle.</title>
        <authorList>
            <person name="Srinivasan J."/>
            <person name="Dillman A.R."/>
            <person name="Macchietto M.G."/>
            <person name="Heikkinen L."/>
            <person name="Lakso M."/>
            <person name="Fracchia K.M."/>
            <person name="Antoshechkin I."/>
            <person name="Mortazavi A."/>
            <person name="Wong G."/>
            <person name="Sternberg P.W."/>
        </authorList>
    </citation>
    <scope>NUCLEOTIDE SEQUENCE [LARGE SCALE GENOMIC DNA]</scope>
    <source>
        <strain evidence="4">MT8872</strain>
    </source>
</reference>
<dbReference type="AlphaFoldDB" id="A0A7E4VB13"/>
<proteinExistence type="inferred from homology"/>
<organism evidence="4 5">
    <name type="scientific">Panagrellus redivivus</name>
    <name type="common">Microworm</name>
    <dbReference type="NCBI Taxonomy" id="6233"/>
    <lineage>
        <taxon>Eukaryota</taxon>
        <taxon>Metazoa</taxon>
        <taxon>Ecdysozoa</taxon>
        <taxon>Nematoda</taxon>
        <taxon>Chromadorea</taxon>
        <taxon>Rhabditida</taxon>
        <taxon>Tylenchina</taxon>
        <taxon>Panagrolaimomorpha</taxon>
        <taxon>Panagrolaimoidea</taxon>
        <taxon>Panagrolaimidae</taxon>
        <taxon>Panagrellus</taxon>
    </lineage>
</organism>
<dbReference type="PANTHER" id="PTHR12984">
    <property type="entry name" value="SCY1-RELATED S/T PROTEIN KINASE-LIKE"/>
    <property type="match status" value="1"/>
</dbReference>
<dbReference type="Gene3D" id="1.25.10.10">
    <property type="entry name" value="Leucine-rich Repeat Variant"/>
    <property type="match status" value="1"/>
</dbReference>
<feature type="compositionally biased region" description="Basic and acidic residues" evidence="2">
    <location>
        <begin position="735"/>
        <end position="746"/>
    </location>
</feature>
<dbReference type="Gene3D" id="1.10.510.10">
    <property type="entry name" value="Transferase(Phosphotransferase) domain 1"/>
    <property type="match status" value="1"/>
</dbReference>
<evidence type="ECO:0000313" key="4">
    <source>
        <dbReference type="Proteomes" id="UP000492821"/>
    </source>
</evidence>
<feature type="compositionally biased region" description="Basic and acidic residues" evidence="2">
    <location>
        <begin position="18"/>
        <end position="32"/>
    </location>
</feature>
<dbReference type="GO" id="GO:0004672">
    <property type="term" value="F:protein kinase activity"/>
    <property type="evidence" value="ECO:0007669"/>
    <property type="project" value="InterPro"/>
</dbReference>
<dbReference type="Proteomes" id="UP000492821">
    <property type="component" value="Unassembled WGS sequence"/>
</dbReference>
<dbReference type="GO" id="GO:0005524">
    <property type="term" value="F:ATP binding"/>
    <property type="evidence" value="ECO:0007669"/>
    <property type="project" value="InterPro"/>
</dbReference>
<comment type="similarity">
    <text evidence="1">Belongs to the protein kinase superfamily.</text>
</comment>
<accession>A0A7E4VB13</accession>
<dbReference type="InterPro" id="IPR011989">
    <property type="entry name" value="ARM-like"/>
</dbReference>
<dbReference type="InterPro" id="IPR000719">
    <property type="entry name" value="Prot_kinase_dom"/>
</dbReference>
<sequence>MMNFMRAVSPKPHSRANSLREDRLPFPSIDHRNDSLTAAQSMIPDRPTVVPVATPGTTRGTSGSTTSKSDTLSISSVSTVGMMAVQARKAKSKASSCLPTTDIPDVASLQIPLDKHYTDLKYHCIAGYHWVAFDAKGHIGKIDASVLIFEKKRNIKASSRIGKNRLSLIDLIKFDIAQLTPLVHPFLLRVLHPLEENKDVMCFACESIHCTLDQLIAEEKLDIIEKKLGVLYVIRGLTYLHGTAKLLHGNLNPAAVFVTTSKIWKIGSLQFSINASTTNPSVFPCYPWTKKLPLHLQPELDFLAPEYLDTASEHVTVAADTFSCGALIYYIYTDGKRLIDAHNNLESYNIIINQLDAAIAQVIADLGPELANAIGKLVVLKPTERLSLSLLPCNKHFEDAQLKVIRELDEVGENFDPNRLPYLLATTLIDSLPKISEALWFNRILPRFNEHFATNLDVYPSLLKPLLYMLNNCESHNIYKLRSWFRRITENAPGNDDLTIVILECLPVIIRRLNDEDVEDRCYALLLSSLSNESHVLKQSALKAIPASVDYMSFTFVRSKLIPLLLSMEAYFQDNIQRQVDLLTAVAHLSDRCDAPTLQYLLTLASVCSSVHPSIVHAKSRLVQQILHTDISRLTDSHVITQHLLNPLIVGLSLPELNSAHFDDVMSSVRILLDIIEQIRYESDDFNHSKRSDSNRLYSRRVSMSSSHLPRLLVTAARPSFSGDSRKMSFLSADGRLEDRGRRESNQSKSSFESDMSILIGNGSDLSDESGIVTAQRGRRKSWLEGYMHSMSLEQGAGADLPVASRGLERHRRSAHEQQIRHHQSARARSNRSPTNNEFIDCKLQQQPARPNSFTNLGHNLSVTHFRRAPSGKRSIDIKRRIKFAK</sequence>
<dbReference type="WBParaSite" id="Pan_g18792.t1">
    <property type="protein sequence ID" value="Pan_g18792.t1"/>
    <property type="gene ID" value="Pan_g18792"/>
</dbReference>
<feature type="domain" description="Protein kinase" evidence="3">
    <location>
        <begin position="128"/>
        <end position="397"/>
    </location>
</feature>
<keyword evidence="4" id="KW-1185">Reference proteome</keyword>
<evidence type="ECO:0000256" key="1">
    <source>
        <dbReference type="ARBA" id="ARBA00038349"/>
    </source>
</evidence>
<dbReference type="PANTHER" id="PTHR12984:SF16">
    <property type="entry name" value="BLACK MATCH, ISOFORM H"/>
    <property type="match status" value="1"/>
</dbReference>
<feature type="region of interest" description="Disordered" evidence="2">
    <location>
        <begin position="732"/>
        <end position="755"/>
    </location>
</feature>
<dbReference type="SMART" id="SM00220">
    <property type="entry name" value="S_TKc"/>
    <property type="match status" value="1"/>
</dbReference>
<dbReference type="Pfam" id="PF00069">
    <property type="entry name" value="Pkinase"/>
    <property type="match status" value="1"/>
</dbReference>
<dbReference type="InterPro" id="IPR051177">
    <property type="entry name" value="CIK-Related_Protein"/>
</dbReference>
<feature type="region of interest" description="Disordered" evidence="2">
    <location>
        <begin position="47"/>
        <end position="71"/>
    </location>
</feature>
<reference evidence="5" key="2">
    <citation type="submission" date="2020-10" db="UniProtKB">
        <authorList>
            <consortium name="WormBaseParasite"/>
        </authorList>
    </citation>
    <scope>IDENTIFICATION</scope>
</reference>
<evidence type="ECO:0000313" key="5">
    <source>
        <dbReference type="WBParaSite" id="Pan_g18792.t1"/>
    </source>
</evidence>